<accession>A0A0S4J988</accession>
<dbReference type="PANTHER" id="PTHR15576">
    <property type="entry name" value="RIBITOL-5-PHOSPHATE XYLOSYLTRANSFERASE 1"/>
    <property type="match status" value="1"/>
</dbReference>
<dbReference type="Proteomes" id="UP000051952">
    <property type="component" value="Unassembled WGS sequence"/>
</dbReference>
<dbReference type="InterPro" id="IPR055286">
    <property type="entry name" value="RXYLT1-like"/>
</dbReference>
<feature type="compositionally biased region" description="Polar residues" evidence="1">
    <location>
        <begin position="33"/>
        <end position="53"/>
    </location>
</feature>
<feature type="signal peptide" evidence="2">
    <location>
        <begin position="1"/>
        <end position="27"/>
    </location>
</feature>
<keyword evidence="2" id="KW-0732">Signal</keyword>
<evidence type="ECO:0000313" key="3">
    <source>
        <dbReference type="EMBL" id="CUG87827.1"/>
    </source>
</evidence>
<dbReference type="PANTHER" id="PTHR15576:SF1">
    <property type="entry name" value="RIBITOL-5-PHOSPHATE XYLOSYLTRANSFERASE 1"/>
    <property type="match status" value="1"/>
</dbReference>
<dbReference type="AlphaFoldDB" id="A0A0S4J988"/>
<keyword evidence="4" id="KW-1185">Reference proteome</keyword>
<dbReference type="GO" id="GO:0035269">
    <property type="term" value="P:protein O-linked glycosylation via mannose"/>
    <property type="evidence" value="ECO:0007669"/>
    <property type="project" value="InterPro"/>
</dbReference>
<protein>
    <submittedName>
        <fullName evidence="3">Exostosin-like protein, putative</fullName>
    </submittedName>
</protein>
<dbReference type="OrthoDB" id="446027at2759"/>
<proteinExistence type="predicted"/>
<evidence type="ECO:0000256" key="2">
    <source>
        <dbReference type="SAM" id="SignalP"/>
    </source>
</evidence>
<evidence type="ECO:0000256" key="1">
    <source>
        <dbReference type="SAM" id="MobiDB-lite"/>
    </source>
</evidence>
<feature type="chain" id="PRO_5006622063" evidence="2">
    <location>
        <begin position="28"/>
        <end position="390"/>
    </location>
</feature>
<dbReference type="VEuPathDB" id="TriTrypDB:BSAL_12210"/>
<gene>
    <name evidence="3" type="ORF">BSAL_12210</name>
</gene>
<name>A0A0S4J988_BODSA</name>
<dbReference type="GO" id="GO:0005794">
    <property type="term" value="C:Golgi apparatus"/>
    <property type="evidence" value="ECO:0007669"/>
    <property type="project" value="TreeGrafter"/>
</dbReference>
<dbReference type="OMA" id="ANTWLAK"/>
<organism evidence="3 4">
    <name type="scientific">Bodo saltans</name>
    <name type="common">Flagellated protozoan</name>
    <dbReference type="NCBI Taxonomy" id="75058"/>
    <lineage>
        <taxon>Eukaryota</taxon>
        <taxon>Discoba</taxon>
        <taxon>Euglenozoa</taxon>
        <taxon>Kinetoplastea</taxon>
        <taxon>Metakinetoplastina</taxon>
        <taxon>Eubodonida</taxon>
        <taxon>Bodonidae</taxon>
        <taxon>Bodo</taxon>
    </lineage>
</organism>
<reference evidence="4" key="1">
    <citation type="submission" date="2015-09" db="EMBL/GenBank/DDBJ databases">
        <authorList>
            <consortium name="Pathogen Informatics"/>
        </authorList>
    </citation>
    <scope>NUCLEOTIDE SEQUENCE [LARGE SCALE GENOMIC DNA]</scope>
    <source>
        <strain evidence="4">Lake Konstanz</strain>
    </source>
</reference>
<sequence>MKPRRLVFVVAMCVGLTLLLTSVRIPAADVNEVTGSPPTAETSRPPSLSTNALSVAPLPTGKTSTAELKSLVIRGKERGASGDLVTGDGFRLMADYVVDDTTVDLAKAVTDAAECRGHAFQPVVVFVQTHLLLKFTALWLSLTHKCHIRLITHNSDYSSPWEQSNTRWKGGVATTYADQRRDLLGNDDVDVWFAQNAVVVHPKLHPIPIGIENRYNKYGAHYDMYEASLKSSLSAVRKPGSVFVSFNMKTNPKERGQAMQAAKLLAEASPDFVTFYQGAPPKKASPSDYRSALTKMLSEMSKHQFVLAPHGHGVDTHRMWEALYAGCIPIVMRSPMDVLLETLPVLIVDDYSLVTTALLERSAEQLSGRWDAARKTVLSRRHWMNVVRTP</sequence>
<evidence type="ECO:0000313" key="4">
    <source>
        <dbReference type="Proteomes" id="UP000051952"/>
    </source>
</evidence>
<dbReference type="EMBL" id="CYKH01001593">
    <property type="protein sequence ID" value="CUG87827.1"/>
    <property type="molecule type" value="Genomic_DNA"/>
</dbReference>
<dbReference type="GO" id="GO:0120053">
    <property type="term" value="F:ribitol beta-1,4-xylosyltransferase activity"/>
    <property type="evidence" value="ECO:0007669"/>
    <property type="project" value="InterPro"/>
</dbReference>
<feature type="region of interest" description="Disordered" evidence="1">
    <location>
        <begin position="31"/>
        <end position="57"/>
    </location>
</feature>